<keyword evidence="10 11" id="KW-0511">Multifunctional enzyme</keyword>
<feature type="binding site" evidence="11">
    <location>
        <begin position="166"/>
        <end position="168"/>
    </location>
    <ligand>
        <name>NADP(+)</name>
        <dbReference type="ChEBI" id="CHEBI:58349"/>
    </ligand>
</feature>
<comment type="catalytic activity">
    <reaction evidence="11">
        <text>(6R)-5,10-methylene-5,6,7,8-tetrahydrofolate + NADP(+) = (6R)-5,10-methenyltetrahydrofolate + NADPH</text>
        <dbReference type="Rhea" id="RHEA:22812"/>
        <dbReference type="ChEBI" id="CHEBI:15636"/>
        <dbReference type="ChEBI" id="CHEBI:57455"/>
        <dbReference type="ChEBI" id="CHEBI:57783"/>
        <dbReference type="ChEBI" id="CHEBI:58349"/>
        <dbReference type="EC" id="1.5.1.5"/>
    </reaction>
</comment>
<dbReference type="CDD" id="cd01080">
    <property type="entry name" value="NAD_bind_m-THF_DH_Cyclohyd"/>
    <property type="match status" value="1"/>
</dbReference>
<keyword evidence="5 11" id="KW-0378">Hydrolase</keyword>
<comment type="caution">
    <text evidence="14">The sequence shown here is derived from an EMBL/GenBank/DDBJ whole genome shotgun (WGS) entry which is preliminary data.</text>
</comment>
<dbReference type="InterPro" id="IPR000672">
    <property type="entry name" value="THF_DH/CycHdrlase"/>
</dbReference>
<protein>
    <recommendedName>
        <fullName evidence="11">Bifunctional protein FolD</fullName>
    </recommendedName>
    <domain>
        <recommendedName>
            <fullName evidence="11">Methylenetetrahydrofolate dehydrogenase</fullName>
            <ecNumber evidence="11">1.5.1.5</ecNumber>
        </recommendedName>
    </domain>
    <domain>
        <recommendedName>
            <fullName evidence="11">Methenyltetrahydrofolate cyclohydrolase</fullName>
            <ecNumber evidence="11">3.5.4.9</ecNumber>
        </recommendedName>
    </domain>
</protein>
<dbReference type="GO" id="GO:0004477">
    <property type="term" value="F:methenyltetrahydrofolate cyclohydrolase activity"/>
    <property type="evidence" value="ECO:0007669"/>
    <property type="project" value="UniProtKB-EC"/>
</dbReference>
<evidence type="ECO:0000256" key="5">
    <source>
        <dbReference type="ARBA" id="ARBA00022801"/>
    </source>
</evidence>
<dbReference type="RefSeq" id="WP_185978681.1">
    <property type="nucleotide sequence ID" value="NZ_JACBGI020000020.1"/>
</dbReference>
<feature type="binding site" evidence="11">
    <location>
        <position position="232"/>
    </location>
    <ligand>
        <name>NADP(+)</name>
        <dbReference type="ChEBI" id="CHEBI:58349"/>
    </ligand>
</feature>
<dbReference type="Gene3D" id="3.40.50.720">
    <property type="entry name" value="NAD(P)-binding Rossmann-like Domain"/>
    <property type="match status" value="1"/>
</dbReference>
<dbReference type="PROSITE" id="PS00767">
    <property type="entry name" value="THF_DHG_CYH_2"/>
    <property type="match status" value="1"/>
</dbReference>
<dbReference type="Gene3D" id="3.40.50.10860">
    <property type="entry name" value="Leucine Dehydrogenase, chain A, domain 1"/>
    <property type="match status" value="1"/>
</dbReference>
<dbReference type="InterPro" id="IPR020631">
    <property type="entry name" value="THF_DH/CycHdrlase_NAD-bd_dom"/>
</dbReference>
<reference evidence="14 15" key="1">
    <citation type="submission" date="2020-06" db="EMBL/GenBank/DDBJ databases">
        <authorList>
            <person name="Scott K."/>
        </authorList>
    </citation>
    <scope>NUCLEOTIDE SEQUENCE [LARGE SCALE GENOMIC DNA]</scope>
    <source>
        <strain evidence="14 15">HH1</strain>
    </source>
</reference>
<organism evidence="14 15">
    <name type="scientific">Thiomicrorhabdus heinhorstiae</name>
    <dbReference type="NCBI Taxonomy" id="2748010"/>
    <lineage>
        <taxon>Bacteria</taxon>
        <taxon>Pseudomonadati</taxon>
        <taxon>Pseudomonadota</taxon>
        <taxon>Gammaproteobacteria</taxon>
        <taxon>Thiotrichales</taxon>
        <taxon>Piscirickettsiaceae</taxon>
        <taxon>Thiomicrorhabdus</taxon>
    </lineage>
</organism>
<evidence type="ECO:0000256" key="1">
    <source>
        <dbReference type="ARBA" id="ARBA00004777"/>
    </source>
</evidence>
<name>A0ABS0C0C2_9GAMM</name>
<keyword evidence="6 11" id="KW-0521">NADP</keyword>
<keyword evidence="8 11" id="KW-0368">Histidine biosynthesis</keyword>
<dbReference type="PROSITE" id="PS00766">
    <property type="entry name" value="THF_DHG_CYH_1"/>
    <property type="match status" value="1"/>
</dbReference>
<dbReference type="HAMAP" id="MF_01576">
    <property type="entry name" value="THF_DHG_CYH"/>
    <property type="match status" value="1"/>
</dbReference>
<dbReference type="PANTHER" id="PTHR48099:SF5">
    <property type="entry name" value="C-1-TETRAHYDROFOLATE SYNTHASE, CYTOPLASMIC"/>
    <property type="match status" value="1"/>
</dbReference>
<evidence type="ECO:0000259" key="13">
    <source>
        <dbReference type="Pfam" id="PF02882"/>
    </source>
</evidence>
<evidence type="ECO:0000256" key="10">
    <source>
        <dbReference type="ARBA" id="ARBA00023268"/>
    </source>
</evidence>
<evidence type="ECO:0000256" key="2">
    <source>
        <dbReference type="ARBA" id="ARBA00022563"/>
    </source>
</evidence>
<gene>
    <name evidence="11 14" type="primary">folD</name>
    <name evidence="14" type="ORF">H8792_009290</name>
</gene>
<evidence type="ECO:0000259" key="12">
    <source>
        <dbReference type="Pfam" id="PF00763"/>
    </source>
</evidence>
<evidence type="ECO:0000256" key="3">
    <source>
        <dbReference type="ARBA" id="ARBA00022605"/>
    </source>
</evidence>
<dbReference type="InterPro" id="IPR036291">
    <property type="entry name" value="NAD(P)-bd_dom_sf"/>
</dbReference>
<evidence type="ECO:0000256" key="6">
    <source>
        <dbReference type="ARBA" id="ARBA00022857"/>
    </source>
</evidence>
<evidence type="ECO:0000256" key="4">
    <source>
        <dbReference type="ARBA" id="ARBA00022755"/>
    </source>
</evidence>
<dbReference type="Pfam" id="PF02882">
    <property type="entry name" value="THF_DHG_CYH_C"/>
    <property type="match status" value="1"/>
</dbReference>
<comment type="function">
    <text evidence="11">Catalyzes the oxidation of 5,10-methylenetetrahydrofolate to 5,10-methenyltetrahydrofolate and then the hydrolysis of 5,10-methenyltetrahydrofolate to 10-formyltetrahydrofolate.</text>
</comment>
<dbReference type="EC" id="3.5.4.9" evidence="11"/>
<evidence type="ECO:0000256" key="11">
    <source>
        <dbReference type="HAMAP-Rule" id="MF_01576"/>
    </source>
</evidence>
<comment type="similarity">
    <text evidence="11">Belongs to the tetrahydrofolate dehydrogenase/cyclohydrolase family.</text>
</comment>
<sequence length="286" mass="30582">MSAKILDGKAIALELRESIRAEVERQVAAGNDRPGLAVIMVGEDPASQVYVRNKKLACEKAGFNDVSEVLPAETTQEEVLALIDKLNADDKVHGIIVQLPVPAHIDPEEIIERIHPCKDVDGFHPYNVGRLATRMPQLAPCTPHGVMTMLEKTGIPLRGLDAVVVGASNIVGVPMTLELLNARATVTVCHSATKDLAEKVSQADLVVVGVGIPEMVKGAWIKPGAIVVDVGINRMDDGRLVGDVEYEAAKEHASWITPVPGGVGPMTIATLLENTMKVAYELECKA</sequence>
<dbReference type="SUPFAM" id="SSF53223">
    <property type="entry name" value="Aminoacid dehydrogenase-like, N-terminal domain"/>
    <property type="match status" value="1"/>
</dbReference>
<proteinExistence type="inferred from homology"/>
<dbReference type="EC" id="1.5.1.5" evidence="11"/>
<dbReference type="Proteomes" id="UP001193680">
    <property type="component" value="Unassembled WGS sequence"/>
</dbReference>
<comment type="caution">
    <text evidence="11">Lacks conserved residue(s) required for the propagation of feature annotation.</text>
</comment>
<evidence type="ECO:0000256" key="9">
    <source>
        <dbReference type="ARBA" id="ARBA00023167"/>
    </source>
</evidence>
<keyword evidence="3 11" id="KW-0028">Amino-acid biosynthesis</keyword>
<comment type="subunit">
    <text evidence="11">Homodimer.</text>
</comment>
<keyword evidence="15" id="KW-1185">Reference proteome</keyword>
<keyword evidence="2 11" id="KW-0554">One-carbon metabolism</keyword>
<feature type="domain" description="Tetrahydrofolate dehydrogenase/cyclohydrolase catalytic" evidence="12">
    <location>
        <begin position="6"/>
        <end position="121"/>
    </location>
</feature>
<evidence type="ECO:0000313" key="14">
    <source>
        <dbReference type="EMBL" id="MBF6058536.1"/>
    </source>
</evidence>
<dbReference type="Pfam" id="PF00763">
    <property type="entry name" value="THF_DHG_CYH"/>
    <property type="match status" value="1"/>
</dbReference>
<dbReference type="InterPro" id="IPR020630">
    <property type="entry name" value="THF_DH/CycHdrlase_cat_dom"/>
</dbReference>
<dbReference type="InterPro" id="IPR046346">
    <property type="entry name" value="Aminoacid_DH-like_N_sf"/>
</dbReference>
<feature type="domain" description="Tetrahydrofolate dehydrogenase/cyclohydrolase NAD(P)-binding" evidence="13">
    <location>
        <begin position="140"/>
        <end position="279"/>
    </location>
</feature>
<dbReference type="GO" id="GO:0004488">
    <property type="term" value="F:methylenetetrahydrofolate dehydrogenase (NADP+) activity"/>
    <property type="evidence" value="ECO:0007669"/>
    <property type="project" value="UniProtKB-EC"/>
</dbReference>
<comment type="pathway">
    <text evidence="1 11">One-carbon metabolism; tetrahydrofolate interconversion.</text>
</comment>
<keyword evidence="7 11" id="KW-0560">Oxidoreductase</keyword>
<dbReference type="PANTHER" id="PTHR48099">
    <property type="entry name" value="C-1-TETRAHYDROFOLATE SYNTHASE, CYTOPLASMIC-RELATED"/>
    <property type="match status" value="1"/>
</dbReference>
<evidence type="ECO:0000256" key="7">
    <source>
        <dbReference type="ARBA" id="ARBA00023002"/>
    </source>
</evidence>
<evidence type="ECO:0000313" key="15">
    <source>
        <dbReference type="Proteomes" id="UP001193680"/>
    </source>
</evidence>
<dbReference type="NCBIfam" id="NF010783">
    <property type="entry name" value="PRK14186.1"/>
    <property type="match status" value="1"/>
</dbReference>
<dbReference type="InterPro" id="IPR020867">
    <property type="entry name" value="THF_DH/CycHdrlase_CS"/>
</dbReference>
<keyword evidence="4 11" id="KW-0658">Purine biosynthesis</keyword>
<reference evidence="14 15" key="2">
    <citation type="submission" date="2020-11" db="EMBL/GenBank/DDBJ databases">
        <title>Sulfur oxidizing isolate from Hospital Hole Sinkhole.</title>
        <authorList>
            <person name="Scott K.M."/>
        </authorList>
    </citation>
    <scope>NUCLEOTIDE SEQUENCE [LARGE SCALE GENOMIC DNA]</scope>
    <source>
        <strain evidence="14 15">HH1</strain>
    </source>
</reference>
<evidence type="ECO:0000256" key="8">
    <source>
        <dbReference type="ARBA" id="ARBA00023102"/>
    </source>
</evidence>
<dbReference type="NCBIfam" id="NF008058">
    <property type="entry name" value="PRK10792.1"/>
    <property type="match status" value="1"/>
</dbReference>
<dbReference type="SUPFAM" id="SSF51735">
    <property type="entry name" value="NAD(P)-binding Rossmann-fold domains"/>
    <property type="match status" value="1"/>
</dbReference>
<dbReference type="PRINTS" id="PR00085">
    <property type="entry name" value="THFDHDRGNASE"/>
</dbReference>
<comment type="catalytic activity">
    <reaction evidence="11">
        <text>(6R)-5,10-methenyltetrahydrofolate + H2O = (6R)-10-formyltetrahydrofolate + H(+)</text>
        <dbReference type="Rhea" id="RHEA:23700"/>
        <dbReference type="ChEBI" id="CHEBI:15377"/>
        <dbReference type="ChEBI" id="CHEBI:15378"/>
        <dbReference type="ChEBI" id="CHEBI:57455"/>
        <dbReference type="ChEBI" id="CHEBI:195366"/>
        <dbReference type="EC" id="3.5.4.9"/>
    </reaction>
</comment>
<dbReference type="EMBL" id="JACBGI020000020">
    <property type="protein sequence ID" value="MBF6058536.1"/>
    <property type="molecule type" value="Genomic_DNA"/>
</dbReference>
<accession>A0ABS0C0C2</accession>
<keyword evidence="9 11" id="KW-0486">Methionine biosynthesis</keyword>